<evidence type="ECO:0000256" key="5">
    <source>
        <dbReference type="ARBA" id="ARBA00022519"/>
    </source>
</evidence>
<comment type="subunit">
    <text evidence="11">NDH-1 is composed of 14 different subunits. Subunits NuoA, H, J, K, L, M, N constitute the membrane sector of the complex.</text>
</comment>
<dbReference type="RefSeq" id="WP_072286428.1">
    <property type="nucleotide sequence ID" value="NZ_CP015455.1"/>
</dbReference>
<evidence type="ECO:0000256" key="8">
    <source>
        <dbReference type="ARBA" id="ARBA00022967"/>
    </source>
</evidence>
<comment type="function">
    <text evidence="1 11">NDH-1 shuttles electrons from NADH, via FMN and iron-sulfur (Fe-S) centers, to quinones in the respiratory chain. The immediate electron acceptor for the enzyme in this species is believed to be ubiquinone. Couples the redox reaction to proton translocation (for every two electrons transferred, four hydrogen ions are translocated across the cytoplasmic membrane), and thus conserves the redox energy in a proton gradient.</text>
</comment>
<name>A0A1L3GF46_SYNAC</name>
<dbReference type="GO" id="GO:0030964">
    <property type="term" value="C:NADH dehydrogenase complex"/>
    <property type="evidence" value="ECO:0007669"/>
    <property type="project" value="TreeGrafter"/>
</dbReference>
<sequence>MMVPLGHVVTLAGLLFTAGLLGVLLRRNLIMILIGVEIMLNAAGIVLVGASAYWRHPAGQLFALLLMAVAAAEVTVALALVIYLKRSRGTLDVNRFDGMKG</sequence>
<protein>
    <recommendedName>
        <fullName evidence="11">NADH-quinone oxidoreductase subunit K</fullName>
        <ecNumber evidence="11">7.1.1.-</ecNumber>
    </recommendedName>
    <alternativeName>
        <fullName evidence="11">NADH dehydrogenase I subunit K</fullName>
    </alternativeName>
    <alternativeName>
        <fullName evidence="11">NDH-1 subunit K</fullName>
    </alternativeName>
</protein>
<dbReference type="AlphaFoldDB" id="A0A1L3GF46"/>
<dbReference type="PANTHER" id="PTHR11434:SF16">
    <property type="entry name" value="NADH-UBIQUINONE OXIDOREDUCTASE CHAIN 4L"/>
    <property type="match status" value="1"/>
</dbReference>
<keyword evidence="8 11" id="KW-1278">Translocase</keyword>
<dbReference type="OrthoDB" id="9810120at2"/>
<keyword evidence="6 11" id="KW-0812">Transmembrane</keyword>
<dbReference type="Pfam" id="PF00420">
    <property type="entry name" value="Oxidored_q2"/>
    <property type="match status" value="1"/>
</dbReference>
<dbReference type="GO" id="GO:0048038">
    <property type="term" value="F:quinone binding"/>
    <property type="evidence" value="ECO:0007669"/>
    <property type="project" value="UniProtKB-KW"/>
</dbReference>
<keyword evidence="9 11" id="KW-1133">Transmembrane helix</keyword>
<dbReference type="EC" id="7.1.1.-" evidence="11"/>
<evidence type="ECO:0000256" key="2">
    <source>
        <dbReference type="ARBA" id="ARBA00004141"/>
    </source>
</evidence>
<feature type="transmembrane region" description="Helical" evidence="11">
    <location>
        <begin position="60"/>
        <end position="84"/>
    </location>
</feature>
<keyword evidence="13" id="KW-1185">Reference proteome</keyword>
<evidence type="ECO:0000256" key="4">
    <source>
        <dbReference type="ARBA" id="ARBA00022448"/>
    </source>
</evidence>
<dbReference type="PANTHER" id="PTHR11434">
    <property type="entry name" value="NADH-UBIQUINONE OXIDOREDUCTASE SUBUNIT ND4L"/>
    <property type="match status" value="1"/>
</dbReference>
<dbReference type="STRING" id="29542.A6070_14380"/>
<evidence type="ECO:0000313" key="12">
    <source>
        <dbReference type="EMBL" id="APG24586.1"/>
    </source>
</evidence>
<comment type="subcellular location">
    <subcellularLocation>
        <location evidence="11">Cell membrane</location>
        <topology evidence="11">Multi-pass membrane protein</topology>
    </subcellularLocation>
    <subcellularLocation>
        <location evidence="2">Membrane</location>
        <topology evidence="2">Multi-pass membrane protein</topology>
    </subcellularLocation>
</comment>
<feature type="transmembrane region" description="Helical" evidence="11">
    <location>
        <begin position="32"/>
        <end position="54"/>
    </location>
</feature>
<keyword evidence="11" id="KW-0520">NAD</keyword>
<evidence type="ECO:0000313" key="13">
    <source>
        <dbReference type="Proteomes" id="UP000182264"/>
    </source>
</evidence>
<comment type="similarity">
    <text evidence="3 11">Belongs to the complex I subunit 4L family.</text>
</comment>
<comment type="catalytic activity">
    <reaction evidence="11">
        <text>a quinone + NADH + 5 H(+)(in) = a quinol + NAD(+) + 4 H(+)(out)</text>
        <dbReference type="Rhea" id="RHEA:57888"/>
        <dbReference type="ChEBI" id="CHEBI:15378"/>
        <dbReference type="ChEBI" id="CHEBI:24646"/>
        <dbReference type="ChEBI" id="CHEBI:57540"/>
        <dbReference type="ChEBI" id="CHEBI:57945"/>
        <dbReference type="ChEBI" id="CHEBI:132124"/>
    </reaction>
</comment>
<dbReference type="EMBL" id="CP015518">
    <property type="protein sequence ID" value="APG24586.1"/>
    <property type="molecule type" value="Genomic_DNA"/>
</dbReference>
<dbReference type="Proteomes" id="UP000182264">
    <property type="component" value="Chromosome"/>
</dbReference>
<dbReference type="InterPro" id="IPR001133">
    <property type="entry name" value="NADH_UbQ_OxRdtase_chain4L/K"/>
</dbReference>
<evidence type="ECO:0000256" key="1">
    <source>
        <dbReference type="ARBA" id="ARBA00002378"/>
    </source>
</evidence>
<reference evidence="12 13" key="1">
    <citation type="journal article" date="2017" name="Genome Announc.">
        <title>Complete Genome Sequences of Two Acetylene-Fermenting Pelobacter acetylenicus Strains.</title>
        <authorList>
            <person name="Sutton J.M."/>
            <person name="Baesman S.M."/>
            <person name="Fierst J.L."/>
            <person name="Poret-Peterson A.T."/>
            <person name="Oremland R.S."/>
            <person name="Dunlap D.S."/>
            <person name="Akob D.M."/>
        </authorList>
    </citation>
    <scope>NUCLEOTIDE SEQUENCE [LARGE SCALE GENOMIC DNA]</scope>
    <source>
        <strain evidence="12 13">DSM 3247</strain>
    </source>
</reference>
<feature type="transmembrane region" description="Helical" evidence="11">
    <location>
        <begin position="6"/>
        <end position="25"/>
    </location>
</feature>
<dbReference type="NCBIfam" id="NF004320">
    <property type="entry name" value="PRK05715.1-2"/>
    <property type="match status" value="1"/>
</dbReference>
<dbReference type="GO" id="GO:0005886">
    <property type="term" value="C:plasma membrane"/>
    <property type="evidence" value="ECO:0007669"/>
    <property type="project" value="UniProtKB-SubCell"/>
</dbReference>
<evidence type="ECO:0000256" key="9">
    <source>
        <dbReference type="ARBA" id="ARBA00022989"/>
    </source>
</evidence>
<dbReference type="GO" id="GO:0042773">
    <property type="term" value="P:ATP synthesis coupled electron transport"/>
    <property type="evidence" value="ECO:0007669"/>
    <property type="project" value="InterPro"/>
</dbReference>
<keyword evidence="11" id="KW-1003">Cell membrane</keyword>
<dbReference type="GO" id="GO:0050136">
    <property type="term" value="F:NADH dehydrogenase (quinone) (non-electrogenic) activity"/>
    <property type="evidence" value="ECO:0007669"/>
    <property type="project" value="UniProtKB-UniRule"/>
</dbReference>
<gene>
    <name evidence="11" type="primary">nuoK</name>
    <name evidence="12" type="ORF">A7E75_05750</name>
</gene>
<evidence type="ECO:0000256" key="11">
    <source>
        <dbReference type="HAMAP-Rule" id="MF_01456"/>
    </source>
</evidence>
<dbReference type="FunFam" id="1.10.287.3510:FF:000001">
    <property type="entry name" value="NADH-quinone oxidoreductase subunit K"/>
    <property type="match status" value="1"/>
</dbReference>
<keyword evidence="10 11" id="KW-0472">Membrane</keyword>
<organism evidence="12 13">
    <name type="scientific">Syntrophotalea acetylenica</name>
    <name type="common">Pelobacter acetylenicus</name>
    <dbReference type="NCBI Taxonomy" id="29542"/>
    <lineage>
        <taxon>Bacteria</taxon>
        <taxon>Pseudomonadati</taxon>
        <taxon>Thermodesulfobacteriota</taxon>
        <taxon>Desulfuromonadia</taxon>
        <taxon>Desulfuromonadales</taxon>
        <taxon>Syntrophotaleaceae</taxon>
        <taxon>Syntrophotalea</taxon>
    </lineage>
</organism>
<evidence type="ECO:0000256" key="3">
    <source>
        <dbReference type="ARBA" id="ARBA00010519"/>
    </source>
</evidence>
<keyword evidence="4 11" id="KW-0813">Transport</keyword>
<accession>A0A1L3GF46</accession>
<dbReference type="Gene3D" id="1.10.287.3510">
    <property type="match status" value="1"/>
</dbReference>
<dbReference type="InterPro" id="IPR039428">
    <property type="entry name" value="NUOK/Mnh_C1-like"/>
</dbReference>
<proteinExistence type="inferred from homology"/>
<evidence type="ECO:0000256" key="10">
    <source>
        <dbReference type="ARBA" id="ARBA00023136"/>
    </source>
</evidence>
<keyword evidence="5" id="KW-0997">Cell inner membrane</keyword>
<keyword evidence="11" id="KW-0830">Ubiquinone</keyword>
<evidence type="ECO:0000256" key="6">
    <source>
        <dbReference type="ARBA" id="ARBA00022692"/>
    </source>
</evidence>
<keyword evidence="7 11" id="KW-0874">Quinone</keyword>
<dbReference type="KEGG" id="pace:A6070_14380"/>
<evidence type="ECO:0000256" key="7">
    <source>
        <dbReference type="ARBA" id="ARBA00022719"/>
    </source>
</evidence>
<dbReference type="HAMAP" id="MF_01456">
    <property type="entry name" value="NDH1_NuoK"/>
    <property type="match status" value="1"/>
</dbReference>